<evidence type="ECO:0000313" key="2">
    <source>
        <dbReference type="Proteomes" id="UP000018433"/>
    </source>
</evidence>
<dbReference type="EMBL" id="APPV01000013">
    <property type="protein sequence ID" value="ENV58928.1"/>
    <property type="molecule type" value="Genomic_DNA"/>
</dbReference>
<sequence>MELLQGLSIVCHRIDDLEIKPTLFNVGFFVRHRIDDLEKASIQHRERSDVCHRVDDLEISESQEMAILVVRHRIDDLERLKILLLTSYFPAPNYSYKPPLLYGFPHRVFQKYVQDVYLQFLG</sequence>
<name>A0ABN0JTT3_9GAMM</name>
<gene>
    <name evidence="1" type="ORF">F950_03003</name>
</gene>
<proteinExistence type="predicted"/>
<protein>
    <submittedName>
        <fullName evidence="1">Uncharacterized protein</fullName>
    </submittedName>
</protein>
<accession>A0ABN0JTT3</accession>
<dbReference type="Proteomes" id="UP000018433">
    <property type="component" value="Unassembled WGS sequence"/>
</dbReference>
<organism evidence="1 2">
    <name type="scientific">Acinetobacter soli NIPH 2899</name>
    <dbReference type="NCBI Taxonomy" id="1217677"/>
    <lineage>
        <taxon>Bacteria</taxon>
        <taxon>Pseudomonadati</taxon>
        <taxon>Pseudomonadota</taxon>
        <taxon>Gammaproteobacteria</taxon>
        <taxon>Moraxellales</taxon>
        <taxon>Moraxellaceae</taxon>
        <taxon>Acinetobacter</taxon>
    </lineage>
</organism>
<reference evidence="1 2" key="1">
    <citation type="submission" date="2013-02" db="EMBL/GenBank/DDBJ databases">
        <title>The Genome Sequence of Acinetobacter soli NIPH 2899.</title>
        <authorList>
            <consortium name="The Broad Institute Genome Sequencing Platform"/>
            <consortium name="The Broad Institute Genome Sequencing Center for Infectious Disease"/>
            <person name="Cerqueira G."/>
            <person name="Feldgarden M."/>
            <person name="Courvalin P."/>
            <person name="Perichon B."/>
            <person name="Grillot-Courvalin C."/>
            <person name="Clermont D."/>
            <person name="Rocha E."/>
            <person name="Yoon E.-J."/>
            <person name="Nemec A."/>
            <person name="Walker B."/>
            <person name="Young S.K."/>
            <person name="Zeng Q."/>
            <person name="Gargeya S."/>
            <person name="Fitzgerald M."/>
            <person name="Haas B."/>
            <person name="Abouelleil A."/>
            <person name="Alvarado L."/>
            <person name="Arachchi H.M."/>
            <person name="Berlin A.M."/>
            <person name="Chapman S.B."/>
            <person name="Dewar J."/>
            <person name="Goldberg J."/>
            <person name="Griggs A."/>
            <person name="Gujja S."/>
            <person name="Hansen M."/>
            <person name="Howarth C."/>
            <person name="Imamovic A."/>
            <person name="Larimer J."/>
            <person name="McCowan C."/>
            <person name="Murphy C."/>
            <person name="Neiman D."/>
            <person name="Pearson M."/>
            <person name="Priest M."/>
            <person name="Roberts A."/>
            <person name="Saif S."/>
            <person name="Shea T."/>
            <person name="Sisk P."/>
            <person name="Sykes S."/>
            <person name="Wortman J."/>
            <person name="Nusbaum C."/>
            <person name="Birren B."/>
        </authorList>
    </citation>
    <scope>NUCLEOTIDE SEQUENCE [LARGE SCALE GENOMIC DNA]</scope>
    <source>
        <strain evidence="1 2">NIPH 2899</strain>
    </source>
</reference>
<keyword evidence="2" id="KW-1185">Reference proteome</keyword>
<comment type="caution">
    <text evidence="1">The sequence shown here is derived from an EMBL/GenBank/DDBJ whole genome shotgun (WGS) entry which is preliminary data.</text>
</comment>
<evidence type="ECO:0000313" key="1">
    <source>
        <dbReference type="EMBL" id="ENV58928.1"/>
    </source>
</evidence>